<keyword evidence="8 13" id="KW-0238">DNA-binding</keyword>
<keyword evidence="4 13" id="KW-0227">DNA damage</keyword>
<dbReference type="GO" id="GO:0003677">
    <property type="term" value="F:DNA binding"/>
    <property type="evidence" value="ECO:0007669"/>
    <property type="project" value="UniProtKB-UniRule"/>
</dbReference>
<evidence type="ECO:0000256" key="1">
    <source>
        <dbReference type="ARBA" id="ARBA00008343"/>
    </source>
</evidence>
<comment type="catalytic activity">
    <reaction evidence="12">
        <text>Hydrolyzes mismatched double-stranded DNA and polynucleotides, releasing free thymine.</text>
        <dbReference type="EC" id="3.2.2.29"/>
    </reaction>
</comment>
<keyword evidence="9 13" id="KW-0234">DNA repair</keyword>
<dbReference type="PANTHER" id="PTHR10359:SF18">
    <property type="entry name" value="ENDONUCLEASE III"/>
    <property type="match status" value="1"/>
</dbReference>
<evidence type="ECO:0000256" key="13">
    <source>
        <dbReference type="HAMAP-Rule" id="MF_00942"/>
    </source>
</evidence>
<dbReference type="AlphaFoldDB" id="A0A133VLS4"/>
<dbReference type="Pfam" id="PF00633">
    <property type="entry name" value="HHH"/>
    <property type="match status" value="1"/>
</dbReference>
<comment type="cofactor">
    <cofactor evidence="13">
        <name>[4Fe-4S] cluster</name>
        <dbReference type="ChEBI" id="CHEBI:49883"/>
    </cofactor>
    <text evidence="13">Binds 1 [4Fe-4S] cluster.</text>
</comment>
<proteinExistence type="inferred from homology"/>
<dbReference type="SUPFAM" id="SSF48150">
    <property type="entry name" value="DNA-glycosylase"/>
    <property type="match status" value="1"/>
</dbReference>
<dbReference type="InterPro" id="IPR005759">
    <property type="entry name" value="Nth"/>
</dbReference>
<dbReference type="GO" id="GO:0051539">
    <property type="term" value="F:4 iron, 4 sulfur cluster binding"/>
    <property type="evidence" value="ECO:0007669"/>
    <property type="project" value="UniProtKB-UniRule"/>
</dbReference>
<gene>
    <name evidence="13" type="primary">nth</name>
    <name evidence="15" type="ORF">AKJ54_00290</name>
</gene>
<keyword evidence="3 13" id="KW-0479">Metal-binding</keyword>
<evidence type="ECO:0000256" key="7">
    <source>
        <dbReference type="ARBA" id="ARBA00023014"/>
    </source>
</evidence>
<evidence type="ECO:0000256" key="4">
    <source>
        <dbReference type="ARBA" id="ARBA00022763"/>
    </source>
</evidence>
<evidence type="ECO:0000256" key="12">
    <source>
        <dbReference type="ARBA" id="ARBA00052915"/>
    </source>
</evidence>
<feature type="binding site" evidence="13">
    <location>
        <position position="200"/>
    </location>
    <ligand>
        <name>[4Fe-4S] cluster</name>
        <dbReference type="ChEBI" id="CHEBI:49883"/>
    </ligand>
</feature>
<dbReference type="EMBL" id="LHYH01000004">
    <property type="protein sequence ID" value="KXB07402.1"/>
    <property type="molecule type" value="Genomic_DNA"/>
</dbReference>
<feature type="binding site" evidence="13">
    <location>
        <position position="190"/>
    </location>
    <ligand>
        <name>[4Fe-4S] cluster</name>
        <dbReference type="ChEBI" id="CHEBI:49883"/>
    </ligand>
</feature>
<keyword evidence="11 13" id="KW-0326">Glycosidase</keyword>
<dbReference type="EC" id="4.2.99.18" evidence="13"/>
<evidence type="ECO:0000256" key="9">
    <source>
        <dbReference type="ARBA" id="ARBA00023204"/>
    </source>
</evidence>
<dbReference type="NCBIfam" id="TIGR01083">
    <property type="entry name" value="nth"/>
    <property type="match status" value="1"/>
</dbReference>
<feature type="binding site" evidence="13">
    <location>
        <position position="197"/>
    </location>
    <ligand>
        <name>[4Fe-4S] cluster</name>
        <dbReference type="ChEBI" id="CHEBI:49883"/>
    </ligand>
</feature>
<dbReference type="InterPro" id="IPR004036">
    <property type="entry name" value="Endonuclease-III-like_CS2"/>
</dbReference>
<evidence type="ECO:0000259" key="14">
    <source>
        <dbReference type="SMART" id="SM00478"/>
    </source>
</evidence>
<sequence>MDDEERVLEVLKKLREEYPEAHGTALSYDNPIQLLIATILSAQSTDETVNKITPRLFKRYKTVEDFAEADRQELENIIFSSGYFRNKAKWIRKASKKLVTDYDSEVPKDIEKLTDLPGVGRKTANVVLSKAFGITQGVVVDTHVQRLSRRLGFSSAKNPQKIEKDLMELLPKNLWDEFSTLLIRHGRKVCDALNPRCKDCVISSLCPSAFTFD</sequence>
<dbReference type="HAMAP" id="MF_00942">
    <property type="entry name" value="Nth"/>
    <property type="match status" value="1"/>
</dbReference>
<evidence type="ECO:0000256" key="11">
    <source>
        <dbReference type="ARBA" id="ARBA00023295"/>
    </source>
</evidence>
<evidence type="ECO:0000256" key="2">
    <source>
        <dbReference type="ARBA" id="ARBA00022485"/>
    </source>
</evidence>
<evidence type="ECO:0000313" key="15">
    <source>
        <dbReference type="EMBL" id="KXB07402.1"/>
    </source>
</evidence>
<dbReference type="InterPro" id="IPR000445">
    <property type="entry name" value="HhH_motif"/>
</dbReference>
<dbReference type="InterPro" id="IPR023170">
    <property type="entry name" value="HhH_base_excis_C"/>
</dbReference>
<evidence type="ECO:0000313" key="16">
    <source>
        <dbReference type="Proteomes" id="UP000070504"/>
    </source>
</evidence>
<dbReference type="Pfam" id="PF00730">
    <property type="entry name" value="HhH-GPD"/>
    <property type="match status" value="1"/>
</dbReference>
<keyword evidence="7 13" id="KW-0411">Iron-sulfur</keyword>
<dbReference type="FunFam" id="1.10.340.30:FF:000001">
    <property type="entry name" value="Endonuclease III"/>
    <property type="match status" value="1"/>
</dbReference>
<dbReference type="InterPro" id="IPR011257">
    <property type="entry name" value="DNA_glycosylase"/>
</dbReference>
<dbReference type="PROSITE" id="PS01155">
    <property type="entry name" value="ENDONUCLEASE_III_2"/>
    <property type="match status" value="1"/>
</dbReference>
<dbReference type="Gene3D" id="1.10.340.30">
    <property type="entry name" value="Hypothetical protein, domain 2"/>
    <property type="match status" value="1"/>
</dbReference>
<dbReference type="PATRIC" id="fig|1698283.3.peg.202"/>
<protein>
    <recommendedName>
        <fullName evidence="13">Endonuclease III</fullName>
        <ecNumber evidence="13">4.2.99.18</ecNumber>
    </recommendedName>
    <alternativeName>
        <fullName evidence="13">DNA-(apurinic or apyrimidinic site) lyase</fullName>
    </alternativeName>
</protein>
<evidence type="ECO:0000256" key="3">
    <source>
        <dbReference type="ARBA" id="ARBA00022723"/>
    </source>
</evidence>
<dbReference type="InterPro" id="IPR004035">
    <property type="entry name" value="Endouclease-III_FeS-bd_BS"/>
</dbReference>
<keyword evidence="15" id="KW-0255">Endonuclease</keyword>
<comment type="caution">
    <text evidence="15">The sequence shown here is derived from an EMBL/GenBank/DDBJ whole genome shotgun (WGS) entry which is preliminary data.</text>
</comment>
<comment type="function">
    <text evidence="13">DNA repair enzyme that has both DNA N-glycosylase activity and AP-lyase activity. The DNA N-glycosylase activity releases various damaged pyrimidines from DNA by cleaving the N-glycosidic bond, leaving an AP (apurinic/apyrimidinic) site. The AP-lyase activity cleaves the phosphodiester bond 3' to the AP site by a beta-elimination, leaving a 3'-terminal unsaturated sugar and a product with a terminal 5'-phosphate.</text>
</comment>
<dbReference type="GO" id="GO:0046872">
    <property type="term" value="F:metal ion binding"/>
    <property type="evidence" value="ECO:0007669"/>
    <property type="project" value="UniProtKB-KW"/>
</dbReference>
<evidence type="ECO:0000256" key="8">
    <source>
        <dbReference type="ARBA" id="ARBA00023125"/>
    </source>
</evidence>
<organism evidence="15 16">
    <name type="scientific">candidate division MSBL1 archaeon SCGC-AAA382K21</name>
    <dbReference type="NCBI Taxonomy" id="1698283"/>
    <lineage>
        <taxon>Archaea</taxon>
        <taxon>Methanobacteriati</taxon>
        <taxon>Methanobacteriota</taxon>
        <taxon>candidate division MSBL1</taxon>
    </lineage>
</organism>
<dbReference type="SMART" id="SM00478">
    <property type="entry name" value="ENDO3c"/>
    <property type="match status" value="1"/>
</dbReference>
<dbReference type="CDD" id="cd00056">
    <property type="entry name" value="ENDO3c"/>
    <property type="match status" value="1"/>
</dbReference>
<name>A0A133VLS4_9EURY</name>
<reference evidence="15 16" key="1">
    <citation type="journal article" date="2016" name="Sci. Rep.">
        <title>Metabolic traits of an uncultured archaeal lineage -MSBL1- from brine pools of the Red Sea.</title>
        <authorList>
            <person name="Mwirichia R."/>
            <person name="Alam I."/>
            <person name="Rashid M."/>
            <person name="Vinu M."/>
            <person name="Ba-Alawi W."/>
            <person name="Anthony Kamau A."/>
            <person name="Kamanda Ngugi D."/>
            <person name="Goker M."/>
            <person name="Klenk H.P."/>
            <person name="Bajic V."/>
            <person name="Stingl U."/>
        </authorList>
    </citation>
    <scope>NUCLEOTIDE SEQUENCE [LARGE SCALE GENOMIC DNA]</scope>
    <source>
        <strain evidence="15">SCGC-AAA382K21</strain>
    </source>
</reference>
<feature type="domain" description="HhH-GPD" evidence="14">
    <location>
        <begin position="40"/>
        <end position="188"/>
    </location>
</feature>
<dbReference type="FunFam" id="1.10.1670.10:FF:000001">
    <property type="entry name" value="Endonuclease III"/>
    <property type="match status" value="1"/>
</dbReference>
<evidence type="ECO:0000256" key="6">
    <source>
        <dbReference type="ARBA" id="ARBA00023004"/>
    </source>
</evidence>
<evidence type="ECO:0000256" key="10">
    <source>
        <dbReference type="ARBA" id="ARBA00023239"/>
    </source>
</evidence>
<dbReference type="GO" id="GO:0141016">
    <property type="term" value="F:G/T mismatch-specific thymine-DNA glycosylase activity"/>
    <property type="evidence" value="ECO:0007669"/>
    <property type="project" value="UniProtKB-EC"/>
</dbReference>
<dbReference type="InterPro" id="IPR003265">
    <property type="entry name" value="HhH-GPD_domain"/>
</dbReference>
<dbReference type="Gene3D" id="1.10.1670.10">
    <property type="entry name" value="Helix-hairpin-Helix base-excision DNA repair enzymes (C-terminal)"/>
    <property type="match status" value="1"/>
</dbReference>
<accession>A0A133VLS4</accession>
<dbReference type="PANTHER" id="PTHR10359">
    <property type="entry name" value="A/G-SPECIFIC ADENINE GLYCOSYLASE/ENDONUCLEASE III"/>
    <property type="match status" value="1"/>
</dbReference>
<evidence type="ECO:0000256" key="5">
    <source>
        <dbReference type="ARBA" id="ARBA00022801"/>
    </source>
</evidence>
<keyword evidence="16" id="KW-1185">Reference proteome</keyword>
<feature type="binding site" evidence="13">
    <location>
        <position position="206"/>
    </location>
    <ligand>
        <name>[4Fe-4S] cluster</name>
        <dbReference type="ChEBI" id="CHEBI:49883"/>
    </ligand>
</feature>
<comment type="similarity">
    <text evidence="1 13">Belongs to the Nth/MutY family.</text>
</comment>
<dbReference type="GO" id="GO:0006285">
    <property type="term" value="P:base-excision repair, AP site formation"/>
    <property type="evidence" value="ECO:0007669"/>
    <property type="project" value="TreeGrafter"/>
</dbReference>
<dbReference type="PIRSF" id="PIRSF001435">
    <property type="entry name" value="Nth"/>
    <property type="match status" value="1"/>
</dbReference>
<keyword evidence="10 13" id="KW-0456">Lyase</keyword>
<dbReference type="GO" id="GO:0140078">
    <property type="term" value="F:class I DNA-(apurinic or apyrimidinic site) endonuclease activity"/>
    <property type="evidence" value="ECO:0007669"/>
    <property type="project" value="UniProtKB-EC"/>
</dbReference>
<keyword evidence="5 13" id="KW-0378">Hydrolase</keyword>
<comment type="catalytic activity">
    <reaction evidence="13">
        <text>2'-deoxyribonucleotide-(2'-deoxyribose 5'-phosphate)-2'-deoxyribonucleotide-DNA = a 3'-end 2'-deoxyribonucleotide-(2,3-dehydro-2,3-deoxyribose 5'-phosphate)-DNA + a 5'-end 5'-phospho-2'-deoxyribonucleoside-DNA + H(+)</text>
        <dbReference type="Rhea" id="RHEA:66592"/>
        <dbReference type="Rhea" id="RHEA-COMP:13180"/>
        <dbReference type="Rhea" id="RHEA-COMP:16897"/>
        <dbReference type="Rhea" id="RHEA-COMP:17067"/>
        <dbReference type="ChEBI" id="CHEBI:15378"/>
        <dbReference type="ChEBI" id="CHEBI:136412"/>
        <dbReference type="ChEBI" id="CHEBI:157695"/>
        <dbReference type="ChEBI" id="CHEBI:167181"/>
        <dbReference type="EC" id="4.2.99.18"/>
    </reaction>
</comment>
<dbReference type="Proteomes" id="UP000070504">
    <property type="component" value="Unassembled WGS sequence"/>
</dbReference>
<keyword evidence="2 13" id="KW-0004">4Fe-4S</keyword>
<keyword evidence="15" id="KW-0540">Nuclease</keyword>
<dbReference type="PROSITE" id="PS00764">
    <property type="entry name" value="ENDONUCLEASE_III_1"/>
    <property type="match status" value="1"/>
</dbReference>
<keyword evidence="6 13" id="KW-0408">Iron</keyword>